<keyword evidence="1" id="KW-0812">Transmembrane</keyword>
<organism evidence="2 3">
    <name type="scientific">Anaeromicropila populeti</name>
    <dbReference type="NCBI Taxonomy" id="37658"/>
    <lineage>
        <taxon>Bacteria</taxon>
        <taxon>Bacillati</taxon>
        <taxon>Bacillota</taxon>
        <taxon>Clostridia</taxon>
        <taxon>Lachnospirales</taxon>
        <taxon>Lachnospiraceae</taxon>
        <taxon>Anaeromicropila</taxon>
    </lineage>
</organism>
<sequence>MNRSIMKQSRGVTLLKALFIAYVITGAFMLFLALAMARLEMPDIAVNAGIIFSYIFSSFIGGLIVGKHSSQKRFLWGIILGMLYFAIIFAVSILMQRDIMGEIGSMITVFFMCSLGGMLGGMLS</sequence>
<proteinExistence type="predicted"/>
<accession>A0A1I6IQU7</accession>
<dbReference type="RefSeq" id="WP_177214560.1">
    <property type="nucleotide sequence ID" value="NZ_FOYZ01000003.1"/>
</dbReference>
<keyword evidence="1" id="KW-1133">Transmembrane helix</keyword>
<keyword evidence="3" id="KW-1185">Reference proteome</keyword>
<name>A0A1I6IQU7_9FIRM</name>
<evidence type="ECO:0000313" key="2">
    <source>
        <dbReference type="EMBL" id="SFR69103.1"/>
    </source>
</evidence>
<evidence type="ECO:0000313" key="3">
    <source>
        <dbReference type="Proteomes" id="UP000199659"/>
    </source>
</evidence>
<keyword evidence="1" id="KW-0472">Membrane</keyword>
<feature type="transmembrane region" description="Helical" evidence="1">
    <location>
        <begin position="44"/>
        <end position="65"/>
    </location>
</feature>
<evidence type="ECO:0000256" key="1">
    <source>
        <dbReference type="SAM" id="Phobius"/>
    </source>
</evidence>
<gene>
    <name evidence="2" type="ORF">SAMN05661086_01055</name>
</gene>
<reference evidence="2 3" key="1">
    <citation type="submission" date="2016-10" db="EMBL/GenBank/DDBJ databases">
        <authorList>
            <person name="de Groot N.N."/>
        </authorList>
    </citation>
    <scope>NUCLEOTIDE SEQUENCE [LARGE SCALE GENOMIC DNA]</scope>
    <source>
        <strain evidence="2 3">743A</strain>
    </source>
</reference>
<dbReference type="NCBIfam" id="TIGR04086">
    <property type="entry name" value="TIGR04086_membr"/>
    <property type="match status" value="1"/>
</dbReference>
<feature type="transmembrane region" description="Helical" evidence="1">
    <location>
        <begin position="12"/>
        <end position="38"/>
    </location>
</feature>
<dbReference type="STRING" id="37658.SAMN05661086_01055"/>
<dbReference type="Pfam" id="PF12670">
    <property type="entry name" value="DUF3792"/>
    <property type="match status" value="1"/>
</dbReference>
<feature type="transmembrane region" description="Helical" evidence="1">
    <location>
        <begin position="74"/>
        <end position="97"/>
    </location>
</feature>
<dbReference type="EMBL" id="FOYZ01000003">
    <property type="protein sequence ID" value="SFR69103.1"/>
    <property type="molecule type" value="Genomic_DNA"/>
</dbReference>
<dbReference type="InterPro" id="IPR023804">
    <property type="entry name" value="DUF3792_TM"/>
</dbReference>
<feature type="transmembrane region" description="Helical" evidence="1">
    <location>
        <begin position="103"/>
        <end position="123"/>
    </location>
</feature>
<protein>
    <submittedName>
        <fullName evidence="2">Putative membrane protein, TIGR04086 family</fullName>
    </submittedName>
</protein>
<dbReference type="Proteomes" id="UP000199659">
    <property type="component" value="Unassembled WGS sequence"/>
</dbReference>
<dbReference type="AlphaFoldDB" id="A0A1I6IQU7"/>